<gene>
    <name evidence="1" type="ORF">CVT26_002618</name>
</gene>
<proteinExistence type="predicted"/>
<comment type="caution">
    <text evidence="1">The sequence shown here is derived from an EMBL/GenBank/DDBJ whole genome shotgun (WGS) entry which is preliminary data.</text>
</comment>
<dbReference type="EMBL" id="NHYE01005662">
    <property type="protein sequence ID" value="PPQ64786.1"/>
    <property type="molecule type" value="Genomic_DNA"/>
</dbReference>
<protein>
    <submittedName>
        <fullName evidence="1">Uncharacterized protein</fullName>
    </submittedName>
</protein>
<dbReference type="Proteomes" id="UP000284706">
    <property type="component" value="Unassembled WGS sequence"/>
</dbReference>
<keyword evidence="2" id="KW-1185">Reference proteome</keyword>
<name>A0A409VCI6_9AGAR</name>
<dbReference type="STRING" id="231916.A0A409VCI6"/>
<evidence type="ECO:0000313" key="2">
    <source>
        <dbReference type="Proteomes" id="UP000284706"/>
    </source>
</evidence>
<dbReference type="AlphaFoldDB" id="A0A409VCI6"/>
<dbReference type="OrthoDB" id="2974017at2759"/>
<accession>A0A409VCI6</accession>
<evidence type="ECO:0000313" key="1">
    <source>
        <dbReference type="EMBL" id="PPQ64786.1"/>
    </source>
</evidence>
<reference evidence="1 2" key="1">
    <citation type="journal article" date="2018" name="Evol. Lett.">
        <title>Horizontal gene cluster transfer increased hallucinogenic mushroom diversity.</title>
        <authorList>
            <person name="Reynolds H.T."/>
            <person name="Vijayakumar V."/>
            <person name="Gluck-Thaler E."/>
            <person name="Korotkin H.B."/>
            <person name="Matheny P.B."/>
            <person name="Slot J.C."/>
        </authorList>
    </citation>
    <scope>NUCLEOTIDE SEQUENCE [LARGE SCALE GENOMIC DNA]</scope>
    <source>
        <strain evidence="1 2">SRW20</strain>
    </source>
</reference>
<sequence>MDFSTVSSASDWETPSTSITSPSMIYYRVYTPECAVFTKRPAFLDSEYIGSIRSTWLMPPRNARSVRQFLSNLENIDPSQTSLYCSRLRSSALDDKSLIFLEDGTPYGAKPEDPLILFSQVYPQQQITPGTELFVIKSDFYSPFGPQFLYYGVYTERGPLPSNAPIDEAEPWLSKIDIDLVPSQPPTMGDLMMQILRKEGGQGRHLKAE</sequence>
<dbReference type="InParanoid" id="A0A409VCI6"/>
<organism evidence="1 2">
    <name type="scientific">Gymnopilus dilepis</name>
    <dbReference type="NCBI Taxonomy" id="231916"/>
    <lineage>
        <taxon>Eukaryota</taxon>
        <taxon>Fungi</taxon>
        <taxon>Dikarya</taxon>
        <taxon>Basidiomycota</taxon>
        <taxon>Agaricomycotina</taxon>
        <taxon>Agaricomycetes</taxon>
        <taxon>Agaricomycetidae</taxon>
        <taxon>Agaricales</taxon>
        <taxon>Agaricineae</taxon>
        <taxon>Hymenogastraceae</taxon>
        <taxon>Gymnopilus</taxon>
    </lineage>
</organism>